<comment type="caution">
    <text evidence="7">The sequence shown here is derived from an EMBL/GenBank/DDBJ whole genome shotgun (WGS) entry which is preliminary data.</text>
</comment>
<dbReference type="PIRSF" id="PIRSF015592">
    <property type="entry name" value="Prld-crbxl_pptds"/>
    <property type="match status" value="1"/>
</dbReference>
<dbReference type="EC" id="3.4.19.3" evidence="6"/>
<dbReference type="Proteomes" id="UP001519460">
    <property type="component" value="Unassembled WGS sequence"/>
</dbReference>
<dbReference type="PANTHER" id="PTHR23402:SF1">
    <property type="entry name" value="PYROGLUTAMYL-PEPTIDASE I"/>
    <property type="match status" value="1"/>
</dbReference>
<dbReference type="Gene3D" id="3.40.630.20">
    <property type="entry name" value="Peptidase C15, pyroglutamyl peptidase I-like"/>
    <property type="match status" value="1"/>
</dbReference>
<name>A0ABD0KBS7_9CAEN</name>
<keyword evidence="2" id="KW-0963">Cytoplasm</keyword>
<keyword evidence="3" id="KW-0645">Protease</keyword>
<dbReference type="InterPro" id="IPR000816">
    <property type="entry name" value="Peptidase_C15"/>
</dbReference>
<evidence type="ECO:0000256" key="6">
    <source>
        <dbReference type="PROSITE-ProRule" id="PRU10077"/>
    </source>
</evidence>
<evidence type="ECO:0000313" key="8">
    <source>
        <dbReference type="Proteomes" id="UP001519460"/>
    </source>
</evidence>
<proteinExistence type="inferred from homology"/>
<dbReference type="FunFam" id="3.40.630.20:FF:000008">
    <property type="entry name" value="Pyroglutamyl-peptidase 1"/>
    <property type="match status" value="1"/>
</dbReference>
<dbReference type="PANTHER" id="PTHR23402">
    <property type="entry name" value="PROTEASE FAMILY C15 PYROGLUTAMYL-PEPTIDASE I-RELATED"/>
    <property type="match status" value="1"/>
</dbReference>
<reference evidence="7 8" key="1">
    <citation type="journal article" date="2023" name="Sci. Data">
        <title>Genome assembly of the Korean intertidal mud-creeper Batillaria attramentaria.</title>
        <authorList>
            <person name="Patra A.K."/>
            <person name="Ho P.T."/>
            <person name="Jun S."/>
            <person name="Lee S.J."/>
            <person name="Kim Y."/>
            <person name="Won Y.J."/>
        </authorList>
    </citation>
    <scope>NUCLEOTIDE SEQUENCE [LARGE SCALE GENOMIC DNA]</scope>
    <source>
        <strain evidence="7">Wonlab-2016</strain>
    </source>
</reference>
<dbReference type="AlphaFoldDB" id="A0ABD0KBS7"/>
<dbReference type="Pfam" id="PF01470">
    <property type="entry name" value="Peptidase_C15"/>
    <property type="match status" value="1"/>
</dbReference>
<gene>
    <name evidence="7" type="ORF">BaRGS_00024216</name>
</gene>
<evidence type="ECO:0000256" key="5">
    <source>
        <dbReference type="ARBA" id="ARBA00022807"/>
    </source>
</evidence>
<dbReference type="GO" id="GO:0006508">
    <property type="term" value="P:proteolysis"/>
    <property type="evidence" value="ECO:0007669"/>
    <property type="project" value="UniProtKB-KW"/>
</dbReference>
<evidence type="ECO:0000256" key="4">
    <source>
        <dbReference type="ARBA" id="ARBA00022801"/>
    </source>
</evidence>
<feature type="active site" evidence="6">
    <location>
        <position position="159"/>
    </location>
</feature>
<comment type="similarity">
    <text evidence="1">Belongs to the peptidase C15 family.</text>
</comment>
<accession>A0ABD0KBS7</accession>
<dbReference type="GO" id="GO:0016920">
    <property type="term" value="F:pyroglutamyl-peptidase activity"/>
    <property type="evidence" value="ECO:0007669"/>
    <property type="project" value="UniProtKB-EC"/>
</dbReference>
<evidence type="ECO:0000313" key="7">
    <source>
        <dbReference type="EMBL" id="KAK7484584.1"/>
    </source>
</evidence>
<dbReference type="EMBL" id="JACVVK020000208">
    <property type="protein sequence ID" value="KAK7484584.1"/>
    <property type="molecule type" value="Genomic_DNA"/>
</dbReference>
<evidence type="ECO:0000256" key="3">
    <source>
        <dbReference type="ARBA" id="ARBA00022670"/>
    </source>
</evidence>
<dbReference type="CDD" id="cd00501">
    <property type="entry name" value="Peptidase_C15"/>
    <property type="match status" value="1"/>
</dbReference>
<dbReference type="PROSITE" id="PS01334">
    <property type="entry name" value="PYRASE_CYS"/>
    <property type="match status" value="1"/>
</dbReference>
<sequence>MPSTTESVCTAQKPHVIVTGFGPFGNHKINASSEAVKHLKKEGLQNDKVQLVTLELPVEYEAVKKKIPHLWREYNPVLVVHVGVSGIATEITLEQQAHNDGYDKPDVQGKCPDTHCCVEEKDQCCLLVSGINMNQVCKRVNDAGTVKACVSDDAGRYLCDFAYFTSLNMDHCKSAFIHVPPLDAPYSAAQLASGLRVAINAMLEQSMQH</sequence>
<comment type="catalytic activity">
    <reaction evidence="6">
        <text>Release of an N-terminal pyroglutamyl group from a polypeptide, the second amino acid generally not being Pro.</text>
        <dbReference type="EC" id="3.4.19.3"/>
    </reaction>
</comment>
<dbReference type="SUPFAM" id="SSF53182">
    <property type="entry name" value="Pyrrolidone carboxyl peptidase (pyroglutamate aminopeptidase)"/>
    <property type="match status" value="1"/>
</dbReference>
<dbReference type="InterPro" id="IPR036440">
    <property type="entry name" value="Peptidase_C15-like_sf"/>
</dbReference>
<protein>
    <recommendedName>
        <fullName evidence="6">Pyroglutamyl-peptidase I</fullName>
        <ecNumber evidence="6">3.4.19.3</ecNumber>
    </recommendedName>
</protein>
<keyword evidence="5" id="KW-0788">Thiol protease</keyword>
<organism evidence="7 8">
    <name type="scientific">Batillaria attramentaria</name>
    <dbReference type="NCBI Taxonomy" id="370345"/>
    <lineage>
        <taxon>Eukaryota</taxon>
        <taxon>Metazoa</taxon>
        <taxon>Spiralia</taxon>
        <taxon>Lophotrochozoa</taxon>
        <taxon>Mollusca</taxon>
        <taxon>Gastropoda</taxon>
        <taxon>Caenogastropoda</taxon>
        <taxon>Sorbeoconcha</taxon>
        <taxon>Cerithioidea</taxon>
        <taxon>Batillariidae</taxon>
        <taxon>Batillaria</taxon>
    </lineage>
</organism>
<evidence type="ECO:0000256" key="1">
    <source>
        <dbReference type="ARBA" id="ARBA00006641"/>
    </source>
</evidence>
<dbReference type="PRINTS" id="PR00706">
    <property type="entry name" value="PYROGLUPTASE"/>
</dbReference>
<dbReference type="InterPro" id="IPR016125">
    <property type="entry name" value="Peptidase_C15-like"/>
</dbReference>
<keyword evidence="8" id="KW-1185">Reference proteome</keyword>
<evidence type="ECO:0000256" key="2">
    <source>
        <dbReference type="ARBA" id="ARBA00022490"/>
    </source>
</evidence>
<dbReference type="InterPro" id="IPR033694">
    <property type="entry name" value="PGPEP1_Cys_AS"/>
</dbReference>
<keyword evidence="4" id="KW-0378">Hydrolase</keyword>